<organism evidence="1 2">
    <name type="scientific">Panicum virgatum</name>
    <name type="common">Blackwell switchgrass</name>
    <dbReference type="NCBI Taxonomy" id="38727"/>
    <lineage>
        <taxon>Eukaryota</taxon>
        <taxon>Viridiplantae</taxon>
        <taxon>Streptophyta</taxon>
        <taxon>Embryophyta</taxon>
        <taxon>Tracheophyta</taxon>
        <taxon>Spermatophyta</taxon>
        <taxon>Magnoliopsida</taxon>
        <taxon>Liliopsida</taxon>
        <taxon>Poales</taxon>
        <taxon>Poaceae</taxon>
        <taxon>PACMAD clade</taxon>
        <taxon>Panicoideae</taxon>
        <taxon>Panicodae</taxon>
        <taxon>Paniceae</taxon>
        <taxon>Panicinae</taxon>
        <taxon>Panicum</taxon>
        <taxon>Panicum sect. Hiantes</taxon>
    </lineage>
</organism>
<proteinExistence type="predicted"/>
<evidence type="ECO:0000313" key="1">
    <source>
        <dbReference type="EMBL" id="KAG2534454.1"/>
    </source>
</evidence>
<protein>
    <submittedName>
        <fullName evidence="1">Uncharacterized protein</fullName>
    </submittedName>
</protein>
<dbReference type="Proteomes" id="UP000823388">
    <property type="component" value="Chromosome 9N"/>
</dbReference>
<reference evidence="1" key="1">
    <citation type="submission" date="2020-05" db="EMBL/GenBank/DDBJ databases">
        <title>WGS assembly of Panicum virgatum.</title>
        <authorList>
            <person name="Lovell J.T."/>
            <person name="Jenkins J."/>
            <person name="Shu S."/>
            <person name="Juenger T.E."/>
            <person name="Schmutz J."/>
        </authorList>
    </citation>
    <scope>NUCLEOTIDE SEQUENCE</scope>
    <source>
        <strain evidence="1">AP13</strain>
    </source>
</reference>
<evidence type="ECO:0000313" key="2">
    <source>
        <dbReference type="Proteomes" id="UP000823388"/>
    </source>
</evidence>
<sequence length="127" mass="14370">MHRPTEAYYYSIVVFLHCKKSLRRLAVHRYRYPQPSWRLAAANILLQNEGSATTYSTTAPWGWVHATRDRTRTGGGVRVELHACSGSGSGSGWRDARMHEPDCRARVRTRAYSLTASSWQSPSGARF</sequence>
<accession>A0A8T0MGY6</accession>
<dbReference type="AlphaFoldDB" id="A0A8T0MGY6"/>
<comment type="caution">
    <text evidence="1">The sequence shown here is derived from an EMBL/GenBank/DDBJ whole genome shotgun (WGS) entry which is preliminary data.</text>
</comment>
<name>A0A8T0MGY6_PANVG</name>
<gene>
    <name evidence="1" type="ORF">PVAP13_9NG065918</name>
</gene>
<dbReference type="EMBL" id="CM029054">
    <property type="protein sequence ID" value="KAG2534454.1"/>
    <property type="molecule type" value="Genomic_DNA"/>
</dbReference>
<keyword evidence="2" id="KW-1185">Reference proteome</keyword>